<dbReference type="Pfam" id="PF16188">
    <property type="entry name" value="Peptidase_M24_C"/>
    <property type="match status" value="1"/>
</dbReference>
<evidence type="ECO:0000256" key="1">
    <source>
        <dbReference type="ARBA" id="ARBA00022723"/>
    </source>
</evidence>
<protein>
    <submittedName>
        <fullName evidence="6">Aminopeptidase YpdF</fullName>
        <ecNumber evidence="6">3.4.11.-</ecNumber>
    </submittedName>
</protein>
<keyword evidence="2 6" id="KW-0378">Hydrolase</keyword>
<sequence>YPKGFLLLDSGAQYLDGTTDITRTIALGDLTEEEKTDYTLVLKGHIALATAKFPVGTRGAQLDVLARMPLWRQGMNYLHGTGHGVGHFLSVHEGPQNIRMDENPVALQPNMLLSNEPGVYKDGDHGVRIENLVLVCKASEGMYGDYLKFETMTLCPICLKGVRKEMLTTEEIDWLNRYHESVYERLSPGLSTEECVWLREKTKALS</sequence>
<accession>A0A5J4PJC1</accession>
<dbReference type="EC" id="3.4.11.-" evidence="6"/>
<evidence type="ECO:0000259" key="5">
    <source>
        <dbReference type="Pfam" id="PF16188"/>
    </source>
</evidence>
<feature type="non-terminal residue" evidence="6">
    <location>
        <position position="1"/>
    </location>
</feature>
<dbReference type="Gene3D" id="3.90.230.10">
    <property type="entry name" value="Creatinase/methionine aminopeptidase superfamily"/>
    <property type="match status" value="1"/>
</dbReference>
<dbReference type="EMBL" id="SNRY01007967">
    <property type="protein sequence ID" value="KAA6309402.1"/>
    <property type="molecule type" value="Genomic_DNA"/>
</dbReference>
<dbReference type="PANTHER" id="PTHR43763">
    <property type="entry name" value="XAA-PRO AMINOPEPTIDASE 1"/>
    <property type="match status" value="1"/>
</dbReference>
<gene>
    <name evidence="6" type="ORF">EZS27_039099</name>
</gene>
<reference evidence="6" key="1">
    <citation type="submission" date="2019-03" db="EMBL/GenBank/DDBJ databases">
        <title>Single cell metagenomics reveals metabolic interactions within the superorganism composed of flagellate Streblomastix strix and complex community of Bacteroidetes bacteria on its surface.</title>
        <authorList>
            <person name="Treitli S.C."/>
            <person name="Kolisko M."/>
            <person name="Husnik F."/>
            <person name="Keeling P."/>
            <person name="Hampl V."/>
        </authorList>
    </citation>
    <scope>NUCLEOTIDE SEQUENCE</scope>
    <source>
        <strain evidence="6">STM</strain>
    </source>
</reference>
<evidence type="ECO:0000256" key="2">
    <source>
        <dbReference type="ARBA" id="ARBA00022801"/>
    </source>
</evidence>
<comment type="caution">
    <text evidence="6">The sequence shown here is derived from an EMBL/GenBank/DDBJ whole genome shotgun (WGS) entry which is preliminary data.</text>
</comment>
<dbReference type="FunFam" id="3.90.230.10:FF:000007">
    <property type="entry name" value="Xaa-Pro aminopeptidase P"/>
    <property type="match status" value="1"/>
</dbReference>
<feature type="domain" description="Peptidase M24 C-terminal" evidence="5">
    <location>
        <begin position="146"/>
        <end position="205"/>
    </location>
</feature>
<dbReference type="InterPro" id="IPR050422">
    <property type="entry name" value="X-Pro_aminopeptidase_P"/>
</dbReference>
<feature type="domain" description="Peptidase M24" evidence="4">
    <location>
        <begin position="3"/>
        <end position="135"/>
    </location>
</feature>
<dbReference type="InterPro" id="IPR032416">
    <property type="entry name" value="Peptidase_M24_C"/>
</dbReference>
<dbReference type="GO" id="GO:0004177">
    <property type="term" value="F:aminopeptidase activity"/>
    <property type="evidence" value="ECO:0007669"/>
    <property type="project" value="UniProtKB-KW"/>
</dbReference>
<keyword evidence="1" id="KW-0479">Metal-binding</keyword>
<dbReference type="GO" id="GO:0005737">
    <property type="term" value="C:cytoplasm"/>
    <property type="evidence" value="ECO:0007669"/>
    <property type="project" value="UniProtKB-ARBA"/>
</dbReference>
<evidence type="ECO:0000259" key="4">
    <source>
        <dbReference type="Pfam" id="PF00557"/>
    </source>
</evidence>
<name>A0A5J4PJC1_9ZZZZ</name>
<dbReference type="AlphaFoldDB" id="A0A5J4PJC1"/>
<dbReference type="SUPFAM" id="SSF55920">
    <property type="entry name" value="Creatinase/aminopeptidase"/>
    <property type="match status" value="1"/>
</dbReference>
<keyword evidence="3" id="KW-0464">Manganese</keyword>
<organism evidence="6">
    <name type="scientific">termite gut metagenome</name>
    <dbReference type="NCBI Taxonomy" id="433724"/>
    <lineage>
        <taxon>unclassified sequences</taxon>
        <taxon>metagenomes</taxon>
        <taxon>organismal metagenomes</taxon>
    </lineage>
</organism>
<evidence type="ECO:0000313" key="6">
    <source>
        <dbReference type="EMBL" id="KAA6309402.1"/>
    </source>
</evidence>
<dbReference type="PANTHER" id="PTHR43763:SF6">
    <property type="entry name" value="XAA-PRO AMINOPEPTIDASE 1"/>
    <property type="match status" value="1"/>
</dbReference>
<keyword evidence="6" id="KW-0031">Aminopeptidase</keyword>
<proteinExistence type="predicted"/>
<dbReference type="InterPro" id="IPR000994">
    <property type="entry name" value="Pept_M24"/>
</dbReference>
<dbReference type="Pfam" id="PF00557">
    <property type="entry name" value="Peptidase_M24"/>
    <property type="match status" value="1"/>
</dbReference>
<dbReference type="GO" id="GO:0046872">
    <property type="term" value="F:metal ion binding"/>
    <property type="evidence" value="ECO:0007669"/>
    <property type="project" value="UniProtKB-KW"/>
</dbReference>
<evidence type="ECO:0000256" key="3">
    <source>
        <dbReference type="ARBA" id="ARBA00023211"/>
    </source>
</evidence>
<dbReference type="InterPro" id="IPR036005">
    <property type="entry name" value="Creatinase/aminopeptidase-like"/>
</dbReference>
<keyword evidence="6" id="KW-0645">Protease</keyword>